<name>A0ABM3L920_CUCME</name>
<dbReference type="RefSeq" id="XP_050946522.1">
    <property type="nucleotide sequence ID" value="XM_051090565.1"/>
</dbReference>
<keyword evidence="2" id="KW-0238">DNA-binding</keyword>
<dbReference type="Gene3D" id="3.30.200.160">
    <property type="entry name" value="TFIIIC, subcomplex tauA, subunit Sfc1, barrel domain"/>
    <property type="match status" value="1"/>
</dbReference>
<gene>
    <name evidence="9" type="primary">LOC103502764</name>
</gene>
<dbReference type="GeneID" id="103502764"/>
<evidence type="ECO:0000259" key="7">
    <source>
        <dbReference type="Pfam" id="PF17682"/>
    </source>
</evidence>
<keyword evidence="4" id="KW-0539">Nucleus</keyword>
<feature type="region of interest" description="Disordered" evidence="5">
    <location>
        <begin position="517"/>
        <end position="555"/>
    </location>
</feature>
<sequence length="555" mass="63477">MGKLKDNTISGFLPAAQNFAVHYPGYPSSKHRAIESLGGTQSILKVRGLQSNKLELRFRPADPYSHPTYGELRPCSHSKCDTNEGIMKVENVPGEDEVNLDFEMVARVPEAYHFEGMVDYQHVVAVHADATWRKKGNWAEMHEPRLGKGNNAVDVDKEDTMILVPPLFSIKDVPENLVLKTPGIYIPRKKSETVQNPCEVICEVDIEPVLAIDFNIKDIPKTVIWEKYVPQGSDEWDFQVAVSKLFEERPIWPKDSLVQRMLDMGLAFSHGVLRRLLSRIAYYFSSGPFQRFWIKKGYDPRKDRNSRIYQRIDFRVPVSLRSYCNSSASSKLCYGHAGICAFQVFPRKFQTSLQLFELQDEYIQEEIRKPSEEASCSYESGWFSMRTLNCIRQRIMMRFLSVFPTAGAEALLTAASENFEKLKREDRKDCSKVDQEEEHEANAVVIHDDKLDDASYAEEDAEEDEEDGLGVESGNEALDAYDDFNMVGDDDEFSLQSHSYLSMEDISRTHLQELFGSFPSLDEDGEKMMDDGDGSDEEYQIYEQDTDMDSDDDDE</sequence>
<dbReference type="InterPro" id="IPR042536">
    <property type="entry name" value="TFIIIC_tauA_Sfc1"/>
</dbReference>
<dbReference type="InterPro" id="IPR041499">
    <property type="entry name" value="Tfc1/Sfc1_N"/>
</dbReference>
<dbReference type="Proteomes" id="UP001652600">
    <property type="component" value="Chromosome 10"/>
</dbReference>
<evidence type="ECO:0000256" key="3">
    <source>
        <dbReference type="ARBA" id="ARBA00023163"/>
    </source>
</evidence>
<evidence type="ECO:0000256" key="2">
    <source>
        <dbReference type="ARBA" id="ARBA00023125"/>
    </source>
</evidence>
<evidence type="ECO:0000313" key="9">
    <source>
        <dbReference type="RefSeq" id="XP_050946522.1"/>
    </source>
</evidence>
<reference evidence="9" key="1">
    <citation type="submission" date="2025-08" db="UniProtKB">
        <authorList>
            <consortium name="RefSeq"/>
        </authorList>
    </citation>
    <scope>IDENTIFICATION</scope>
    <source>
        <tissue evidence="9">Stem</tissue>
    </source>
</reference>
<keyword evidence="8" id="KW-1185">Reference proteome</keyword>
<evidence type="ECO:0000256" key="1">
    <source>
        <dbReference type="ARBA" id="ARBA00004123"/>
    </source>
</evidence>
<dbReference type="PANTHER" id="PTHR13230:SF5">
    <property type="entry name" value="GENERAL TRANSCRIPTION FACTOR 3C POLYPEPTIDE 5"/>
    <property type="match status" value="1"/>
</dbReference>
<protein>
    <submittedName>
        <fullName evidence="9">Uncharacterized protein LOC103502764 isoform X2</fullName>
    </submittedName>
</protein>
<dbReference type="Pfam" id="PF17682">
    <property type="entry name" value="Tau95_N"/>
    <property type="match status" value="1"/>
</dbReference>
<dbReference type="InterPro" id="IPR040454">
    <property type="entry name" value="TF_IIIC_Tfc1/Sfc1"/>
</dbReference>
<evidence type="ECO:0000256" key="5">
    <source>
        <dbReference type="SAM" id="MobiDB-lite"/>
    </source>
</evidence>
<dbReference type="Pfam" id="PF09734">
    <property type="entry name" value="Tau95"/>
    <property type="match status" value="1"/>
</dbReference>
<evidence type="ECO:0000313" key="8">
    <source>
        <dbReference type="Proteomes" id="UP001652600"/>
    </source>
</evidence>
<keyword evidence="3" id="KW-0804">Transcription</keyword>
<dbReference type="InterPro" id="IPR019136">
    <property type="entry name" value="TF_IIIC_su-5_HTH"/>
</dbReference>
<organism evidence="8 9">
    <name type="scientific">Cucumis melo</name>
    <name type="common">Muskmelon</name>
    <dbReference type="NCBI Taxonomy" id="3656"/>
    <lineage>
        <taxon>Eukaryota</taxon>
        <taxon>Viridiplantae</taxon>
        <taxon>Streptophyta</taxon>
        <taxon>Embryophyta</taxon>
        <taxon>Tracheophyta</taxon>
        <taxon>Spermatophyta</taxon>
        <taxon>Magnoliopsida</taxon>
        <taxon>eudicotyledons</taxon>
        <taxon>Gunneridae</taxon>
        <taxon>Pentapetalae</taxon>
        <taxon>rosids</taxon>
        <taxon>fabids</taxon>
        <taxon>Cucurbitales</taxon>
        <taxon>Cucurbitaceae</taxon>
        <taxon>Benincaseae</taxon>
        <taxon>Cucumis</taxon>
    </lineage>
</organism>
<comment type="subcellular location">
    <subcellularLocation>
        <location evidence="1">Nucleus</location>
    </subcellularLocation>
</comment>
<accession>A0ABM3L920</accession>
<evidence type="ECO:0000259" key="6">
    <source>
        <dbReference type="Pfam" id="PF09734"/>
    </source>
</evidence>
<feature type="compositionally biased region" description="Acidic residues" evidence="5">
    <location>
        <begin position="521"/>
        <end position="555"/>
    </location>
</feature>
<evidence type="ECO:0000256" key="4">
    <source>
        <dbReference type="ARBA" id="ARBA00023242"/>
    </source>
</evidence>
<dbReference type="PANTHER" id="PTHR13230">
    <property type="entry name" value="GENERAL TRANSCRIPTION FACTOR IIIC, POLYPEPTIDE 5"/>
    <property type="match status" value="1"/>
</dbReference>
<feature type="domain" description="Transcription factor IIIC subunit Tfc1/Sfc1 triple barrel" evidence="7">
    <location>
        <begin position="20"/>
        <end position="122"/>
    </location>
</feature>
<feature type="domain" description="Transcription factor IIIC subunit 5 HTH" evidence="6">
    <location>
        <begin position="163"/>
        <end position="315"/>
    </location>
</feature>
<proteinExistence type="predicted"/>